<accession>A0A8X6QPZ0</accession>
<gene>
    <name evidence="1" type="ORF">NPIL_591261</name>
</gene>
<protein>
    <submittedName>
        <fullName evidence="1">Uncharacterized protein</fullName>
    </submittedName>
</protein>
<evidence type="ECO:0000313" key="1">
    <source>
        <dbReference type="EMBL" id="GFU37009.1"/>
    </source>
</evidence>
<dbReference type="EMBL" id="BMAW01034875">
    <property type="protein sequence ID" value="GFU37009.1"/>
    <property type="molecule type" value="Genomic_DNA"/>
</dbReference>
<reference evidence="1" key="1">
    <citation type="submission" date="2020-08" db="EMBL/GenBank/DDBJ databases">
        <title>Multicomponent nature underlies the extraordinary mechanical properties of spider dragline silk.</title>
        <authorList>
            <person name="Kono N."/>
            <person name="Nakamura H."/>
            <person name="Mori M."/>
            <person name="Yoshida Y."/>
            <person name="Ohtoshi R."/>
            <person name="Malay A.D."/>
            <person name="Moran D.A.P."/>
            <person name="Tomita M."/>
            <person name="Numata K."/>
            <person name="Arakawa K."/>
        </authorList>
    </citation>
    <scope>NUCLEOTIDE SEQUENCE</scope>
</reference>
<organism evidence="1 2">
    <name type="scientific">Nephila pilipes</name>
    <name type="common">Giant wood spider</name>
    <name type="synonym">Nephila maculata</name>
    <dbReference type="NCBI Taxonomy" id="299642"/>
    <lineage>
        <taxon>Eukaryota</taxon>
        <taxon>Metazoa</taxon>
        <taxon>Ecdysozoa</taxon>
        <taxon>Arthropoda</taxon>
        <taxon>Chelicerata</taxon>
        <taxon>Arachnida</taxon>
        <taxon>Araneae</taxon>
        <taxon>Araneomorphae</taxon>
        <taxon>Entelegynae</taxon>
        <taxon>Araneoidea</taxon>
        <taxon>Nephilidae</taxon>
        <taxon>Nephila</taxon>
    </lineage>
</organism>
<sequence>MHWTTPLAFCWDNNPCSELDLQSVMSRRSTFCKSPVAVIINDCYRLQGALNLVARLPKHLGYQEVSYSPRAAFVRDTDRLRDIP</sequence>
<comment type="caution">
    <text evidence="1">The sequence shown here is derived from an EMBL/GenBank/DDBJ whole genome shotgun (WGS) entry which is preliminary data.</text>
</comment>
<dbReference type="AlphaFoldDB" id="A0A8X6QPZ0"/>
<name>A0A8X6QPZ0_NEPPI</name>
<keyword evidence="2" id="KW-1185">Reference proteome</keyword>
<dbReference type="Proteomes" id="UP000887013">
    <property type="component" value="Unassembled WGS sequence"/>
</dbReference>
<evidence type="ECO:0000313" key="2">
    <source>
        <dbReference type="Proteomes" id="UP000887013"/>
    </source>
</evidence>
<proteinExistence type="predicted"/>